<feature type="transmembrane region" description="Helical" evidence="6">
    <location>
        <begin position="153"/>
        <end position="177"/>
    </location>
</feature>
<dbReference type="Pfam" id="PF03798">
    <property type="entry name" value="TRAM_LAG1_CLN8"/>
    <property type="match status" value="1"/>
</dbReference>
<keyword evidence="3 6" id="KW-1133">Transmembrane helix</keyword>
<dbReference type="GO" id="GO:0016020">
    <property type="term" value="C:membrane"/>
    <property type="evidence" value="ECO:0007669"/>
    <property type="project" value="UniProtKB-SubCell"/>
</dbReference>
<feature type="transmembrane region" description="Helical" evidence="6">
    <location>
        <begin position="197"/>
        <end position="219"/>
    </location>
</feature>
<protein>
    <submittedName>
        <fullName evidence="8">TLC domain containing 3Ba</fullName>
    </submittedName>
</protein>
<evidence type="ECO:0000256" key="2">
    <source>
        <dbReference type="ARBA" id="ARBA00022692"/>
    </source>
</evidence>
<evidence type="ECO:0000256" key="5">
    <source>
        <dbReference type="PROSITE-ProRule" id="PRU00205"/>
    </source>
</evidence>
<accession>G3PPQ3</accession>
<evidence type="ECO:0000256" key="1">
    <source>
        <dbReference type="ARBA" id="ARBA00004141"/>
    </source>
</evidence>
<dbReference type="Bgee" id="ENSGACG00000014836">
    <property type="expression patterns" value="Expressed in camera-type eye"/>
</dbReference>
<evidence type="ECO:0000256" key="3">
    <source>
        <dbReference type="ARBA" id="ARBA00022989"/>
    </source>
</evidence>
<dbReference type="Proteomes" id="UP000007635">
    <property type="component" value="Chromosome XI"/>
</dbReference>
<dbReference type="GO" id="GO:0046513">
    <property type="term" value="P:ceramide biosynthetic process"/>
    <property type="evidence" value="ECO:0007669"/>
    <property type="project" value="TreeGrafter"/>
</dbReference>
<dbReference type="PROSITE" id="PS50922">
    <property type="entry name" value="TLC"/>
    <property type="match status" value="1"/>
</dbReference>
<dbReference type="InParanoid" id="G3PPQ3"/>
<dbReference type="Ensembl" id="ENSGACT00000019626.2">
    <property type="protein sequence ID" value="ENSGACP00000019588.2"/>
    <property type="gene ID" value="ENSGACG00000014836.2"/>
</dbReference>
<dbReference type="InterPro" id="IPR050846">
    <property type="entry name" value="TLCD"/>
</dbReference>
<reference evidence="8" key="3">
    <citation type="submission" date="2025-09" db="UniProtKB">
        <authorList>
            <consortium name="Ensembl"/>
        </authorList>
    </citation>
    <scope>IDENTIFICATION</scope>
</reference>
<evidence type="ECO:0000313" key="9">
    <source>
        <dbReference type="Proteomes" id="UP000007635"/>
    </source>
</evidence>
<name>G3PPQ3_GASAC</name>
<keyword evidence="2 5" id="KW-0812">Transmembrane</keyword>
<organism evidence="8 9">
    <name type="scientific">Gasterosteus aculeatus aculeatus</name>
    <name type="common">three-spined stickleback</name>
    <dbReference type="NCBI Taxonomy" id="481459"/>
    <lineage>
        <taxon>Eukaryota</taxon>
        <taxon>Metazoa</taxon>
        <taxon>Chordata</taxon>
        <taxon>Craniata</taxon>
        <taxon>Vertebrata</taxon>
        <taxon>Euteleostomi</taxon>
        <taxon>Actinopterygii</taxon>
        <taxon>Neopterygii</taxon>
        <taxon>Teleostei</taxon>
        <taxon>Neoteleostei</taxon>
        <taxon>Acanthomorphata</taxon>
        <taxon>Eupercaria</taxon>
        <taxon>Perciformes</taxon>
        <taxon>Cottioidei</taxon>
        <taxon>Gasterosteales</taxon>
        <taxon>Gasterosteidae</taxon>
        <taxon>Gasterosteus</taxon>
    </lineage>
</organism>
<comment type="subcellular location">
    <subcellularLocation>
        <location evidence="1">Membrane</location>
        <topology evidence="1">Multi-pass membrane protein</topology>
    </subcellularLocation>
</comment>
<dbReference type="InterPro" id="IPR006634">
    <property type="entry name" value="TLC-dom"/>
</dbReference>
<reference evidence="8 9" key="1">
    <citation type="journal article" date="2021" name="G3 (Bethesda)">
        <title>Improved contiguity of the threespine stickleback genome using long-read sequencing.</title>
        <authorList>
            <person name="Nath S."/>
            <person name="Shaw D.E."/>
            <person name="White M.A."/>
        </authorList>
    </citation>
    <scope>NUCLEOTIDE SEQUENCE [LARGE SCALE GENOMIC DNA]</scope>
    <source>
        <strain evidence="8 9">Lake Benthic</strain>
    </source>
</reference>
<dbReference type="OMA" id="ISIYHIY"/>
<dbReference type="PANTHER" id="PTHR13439">
    <property type="entry name" value="CT120 PROTEIN"/>
    <property type="match status" value="1"/>
</dbReference>
<evidence type="ECO:0000313" key="8">
    <source>
        <dbReference type="Ensembl" id="ENSGACP00000019588.2"/>
    </source>
</evidence>
<dbReference type="GO" id="GO:0055088">
    <property type="term" value="P:lipid homeostasis"/>
    <property type="evidence" value="ECO:0007669"/>
    <property type="project" value="TreeGrafter"/>
</dbReference>
<keyword evidence="4 5" id="KW-0472">Membrane</keyword>
<dbReference type="GeneTree" id="ENSGT01010000222313"/>
<feature type="transmembrane region" description="Helical" evidence="6">
    <location>
        <begin position="119"/>
        <end position="141"/>
    </location>
</feature>
<evidence type="ECO:0000256" key="6">
    <source>
        <dbReference type="SAM" id="Phobius"/>
    </source>
</evidence>
<dbReference type="STRING" id="69293.ENSGACP00000019588"/>
<dbReference type="eggNOG" id="KOG4561">
    <property type="taxonomic scope" value="Eukaryota"/>
</dbReference>
<sequence length="237" mass="26689">MVSTRVVSSLQAVMASSAGCVIVSSCRDVLEDRHWLTDAYILFATPYFAYDIYAMFLCYWHRLQVKGHEEGQAGGVVGSKRAAVAGYLRREKLMVLHHVFMVAFCFPVSLLWRGGRGDYFQGVLFLTELSTPCVCLTKVLIQFKKQHTLLHKVNGVLMLLLFFFCRVLLLPYLYYSYSRYASVPLHLVPLLAPWQCNLGAALLWPLQLYWFTLICTGVLRGQRTAARCPTDGGGSGT</sequence>
<feature type="transmembrane region" description="Helical" evidence="6">
    <location>
        <begin position="39"/>
        <end position="60"/>
    </location>
</feature>
<dbReference type="AlphaFoldDB" id="G3PPQ3"/>
<evidence type="ECO:0000259" key="7">
    <source>
        <dbReference type="PROSITE" id="PS50922"/>
    </source>
</evidence>
<dbReference type="PANTHER" id="PTHR13439:SF15">
    <property type="entry name" value="CERAMIDE SYNTHASE"/>
    <property type="match status" value="1"/>
</dbReference>
<dbReference type="SMART" id="SM00724">
    <property type="entry name" value="TLC"/>
    <property type="match status" value="1"/>
</dbReference>
<keyword evidence="9" id="KW-1185">Reference proteome</keyword>
<feature type="transmembrane region" description="Helical" evidence="6">
    <location>
        <begin position="95"/>
        <end position="113"/>
    </location>
</feature>
<evidence type="ECO:0000256" key="4">
    <source>
        <dbReference type="ARBA" id="ARBA00023136"/>
    </source>
</evidence>
<dbReference type="PROSITE" id="PS51257">
    <property type="entry name" value="PROKAR_LIPOPROTEIN"/>
    <property type="match status" value="1"/>
</dbReference>
<feature type="domain" description="TLC" evidence="7">
    <location>
        <begin position="1"/>
        <end position="223"/>
    </location>
</feature>
<dbReference type="GO" id="GO:0005783">
    <property type="term" value="C:endoplasmic reticulum"/>
    <property type="evidence" value="ECO:0007669"/>
    <property type="project" value="TreeGrafter"/>
</dbReference>
<reference evidence="8" key="2">
    <citation type="submission" date="2025-08" db="UniProtKB">
        <authorList>
            <consortium name="Ensembl"/>
        </authorList>
    </citation>
    <scope>IDENTIFICATION</scope>
</reference>
<dbReference type="GO" id="GO:0050291">
    <property type="term" value="F:sphingosine N-acyltransferase activity"/>
    <property type="evidence" value="ECO:0007669"/>
    <property type="project" value="TreeGrafter"/>
</dbReference>
<proteinExistence type="predicted"/>